<dbReference type="EMBL" id="CP071060">
    <property type="protein sequence ID" value="QSI75717.1"/>
    <property type="molecule type" value="Genomic_DNA"/>
</dbReference>
<dbReference type="InterPro" id="IPR003399">
    <property type="entry name" value="Mce/MlaD"/>
</dbReference>
<accession>A0ABX7M1T2</accession>
<dbReference type="RefSeq" id="WP_206253546.1">
    <property type="nucleotide sequence ID" value="NZ_CP071060.1"/>
</dbReference>
<keyword evidence="1" id="KW-0472">Membrane</keyword>
<protein>
    <submittedName>
        <fullName evidence="3">Outer membrane lipid asymmetry maintenance protein MlaD</fullName>
    </submittedName>
</protein>
<dbReference type="InterPro" id="IPR052336">
    <property type="entry name" value="MlaD_Phospholipid_Transporter"/>
</dbReference>
<organism evidence="3 4">
    <name type="scientific">Niveibacterium microcysteis</name>
    <dbReference type="NCBI Taxonomy" id="2811415"/>
    <lineage>
        <taxon>Bacteria</taxon>
        <taxon>Pseudomonadati</taxon>
        <taxon>Pseudomonadota</taxon>
        <taxon>Betaproteobacteria</taxon>
        <taxon>Rhodocyclales</taxon>
        <taxon>Rhodocyclaceae</taxon>
        <taxon>Niveibacterium</taxon>
    </lineage>
</organism>
<dbReference type="PANTHER" id="PTHR33371:SF4">
    <property type="entry name" value="INTERMEMBRANE PHOSPHOLIPID TRANSPORT SYSTEM BINDING PROTEIN MLAD"/>
    <property type="match status" value="1"/>
</dbReference>
<dbReference type="Pfam" id="PF02470">
    <property type="entry name" value="MlaD"/>
    <property type="match status" value="1"/>
</dbReference>
<feature type="transmembrane region" description="Helical" evidence="1">
    <location>
        <begin position="6"/>
        <end position="26"/>
    </location>
</feature>
<keyword evidence="1" id="KW-0812">Transmembrane</keyword>
<sequence length="155" mass="16455">MALRHIEFVVGVVLLCGAMALVYMSLRSSGVFDRASAPYRLQARFEQIGGLRPQAPVKAAGVVVGRVRGIRYDGAAGIAVVEIDMDARYRFPADTRVSIRNAGLLGEQHLALSPGSASTQLSGGDTISRTQSALVLEDLVGRLLYDKAQASSTGH</sequence>
<evidence type="ECO:0000313" key="3">
    <source>
        <dbReference type="EMBL" id="QSI75717.1"/>
    </source>
</evidence>
<name>A0ABX7M1T2_9RHOO</name>
<reference evidence="3 4" key="1">
    <citation type="submission" date="2021-02" db="EMBL/GenBank/DDBJ databases">
        <title>Niveibacterium changnyeongensis HC41.</title>
        <authorList>
            <person name="Kang M."/>
        </authorList>
    </citation>
    <scope>NUCLEOTIDE SEQUENCE [LARGE SCALE GENOMIC DNA]</scope>
    <source>
        <strain evidence="3 4">HC41</strain>
    </source>
</reference>
<keyword evidence="4" id="KW-1185">Reference proteome</keyword>
<evidence type="ECO:0000259" key="2">
    <source>
        <dbReference type="Pfam" id="PF02470"/>
    </source>
</evidence>
<dbReference type="NCBIfam" id="TIGR04430">
    <property type="entry name" value="OM_asym_MlaD"/>
    <property type="match status" value="1"/>
</dbReference>
<keyword evidence="1" id="KW-1133">Transmembrane helix</keyword>
<dbReference type="PANTHER" id="PTHR33371">
    <property type="entry name" value="INTERMEMBRANE PHOSPHOLIPID TRANSPORT SYSTEM BINDING PROTEIN MLAD-RELATED"/>
    <property type="match status" value="1"/>
</dbReference>
<proteinExistence type="predicted"/>
<feature type="domain" description="Mce/MlaD" evidence="2">
    <location>
        <begin position="38"/>
        <end position="115"/>
    </location>
</feature>
<dbReference type="Proteomes" id="UP000663570">
    <property type="component" value="Chromosome"/>
</dbReference>
<dbReference type="InterPro" id="IPR030970">
    <property type="entry name" value="ABC_MlaD"/>
</dbReference>
<evidence type="ECO:0000256" key="1">
    <source>
        <dbReference type="SAM" id="Phobius"/>
    </source>
</evidence>
<gene>
    <name evidence="3" type="primary">mlaD</name>
    <name evidence="3" type="ORF">JY500_14605</name>
</gene>
<evidence type="ECO:0000313" key="4">
    <source>
        <dbReference type="Proteomes" id="UP000663570"/>
    </source>
</evidence>